<reference evidence="2 3" key="1">
    <citation type="submission" date="2016-11" db="EMBL/GenBank/DDBJ databases">
        <authorList>
            <person name="Jaros S."/>
            <person name="Januszkiewicz K."/>
            <person name="Wedrychowicz H."/>
        </authorList>
    </citation>
    <scope>NUCLEOTIDE SEQUENCE [LARGE SCALE GENOMIC DNA]</scope>
    <source>
        <strain evidence="2 3">DSM 10502</strain>
    </source>
</reference>
<name>A0A1M4V6I2_9FIRM</name>
<sequence>MSSYPNTLITNAGLDLIAEANAQGEALIFTKVKLGDGSLPEGQSIQTMTALISPKLESELTSGSVKNGQAKLRFSVENSGLDEGFFAREVGVFAKVGEEGTETLYAYTNGGNYVDYIPNKDVPIDAQIMDVYIVTGNAATVQIQVDSAAYATVLDLEEHNTGSDSHADLLHLRKPSTVYAVGDIAYSPQLPSWARLECVKAGTTDGGDLPITSVSAGGVLLSDGSVLWIIDDVRDCTPVGAVRGSLYLAAGYIISDGSTVDRADYPRLVRLADINNLWTNDPTNNEGLFGVGDGSTTMVLPNWVDKFEQYANTAGASVEAGLPNIKGAAQYNFSQMGRGTVDTDGAISVYDNPNNRAAQTGSGSGYATIDFDASRYNSIYSDSVTTVQPPANKLLPILRY</sequence>
<dbReference type="EMBL" id="FQUG01000003">
    <property type="protein sequence ID" value="SHE64522.1"/>
    <property type="molecule type" value="Genomic_DNA"/>
</dbReference>
<dbReference type="InterPro" id="IPR022225">
    <property type="entry name" value="Phage_tail_fibre_N"/>
</dbReference>
<evidence type="ECO:0000313" key="3">
    <source>
        <dbReference type="Proteomes" id="UP000184404"/>
    </source>
</evidence>
<feature type="domain" description="Phage tail fibre protein N-terminal" evidence="1">
    <location>
        <begin position="6"/>
        <end position="149"/>
    </location>
</feature>
<dbReference type="Pfam" id="PF12571">
    <property type="entry name" value="Phage_tail_fib"/>
    <property type="match status" value="1"/>
</dbReference>
<dbReference type="STRING" id="1123243.SAMN02745190_00897"/>
<protein>
    <submittedName>
        <fullName evidence="2">Phage tail-collar fibre protein</fullName>
    </submittedName>
</protein>
<accession>A0A1M4V6I2</accession>
<dbReference type="Proteomes" id="UP000184404">
    <property type="component" value="Unassembled WGS sequence"/>
</dbReference>
<evidence type="ECO:0000313" key="2">
    <source>
        <dbReference type="EMBL" id="SHE64522.1"/>
    </source>
</evidence>
<dbReference type="OrthoDB" id="1624444at2"/>
<dbReference type="RefSeq" id="WP_072934977.1">
    <property type="nucleotide sequence ID" value="NZ_FQUG01000003.1"/>
</dbReference>
<gene>
    <name evidence="2" type="ORF">SAMN02745190_00897</name>
</gene>
<evidence type="ECO:0000259" key="1">
    <source>
        <dbReference type="Pfam" id="PF12571"/>
    </source>
</evidence>
<dbReference type="AlphaFoldDB" id="A0A1M4V6I2"/>
<proteinExistence type="predicted"/>
<organism evidence="2 3">
    <name type="scientific">Schwartzia succinivorans DSM 10502</name>
    <dbReference type="NCBI Taxonomy" id="1123243"/>
    <lineage>
        <taxon>Bacteria</taxon>
        <taxon>Bacillati</taxon>
        <taxon>Bacillota</taxon>
        <taxon>Negativicutes</taxon>
        <taxon>Selenomonadales</taxon>
        <taxon>Selenomonadaceae</taxon>
        <taxon>Schwartzia</taxon>
    </lineage>
</organism>
<keyword evidence="3" id="KW-1185">Reference proteome</keyword>